<comment type="similarity">
    <text evidence="1">Belongs to the UPF0236 family.</text>
</comment>
<dbReference type="RefSeq" id="WP_106191980.1">
    <property type="nucleotide sequence ID" value="NZ_PVTO01000006.1"/>
</dbReference>
<name>A0A2T0W8T6_9LACT</name>
<dbReference type="OrthoDB" id="2162583at2"/>
<evidence type="ECO:0000256" key="1">
    <source>
        <dbReference type="ARBA" id="ARBA00006539"/>
    </source>
</evidence>
<accession>A0A2T0W8T6</accession>
<sequence length="469" mass="53412">MHEIITDIAKLLKDSTTLLETEIALETFFQNVIQELLQSAFKQVDLELVHEYKQQGFEIDSVPCRTLQLSFGIVEIIRHRMKKAGEKSVIPFDKAIGLKPRIRQSPLVEMKVAQLASDGAYRKAADAINLLTNFSLSHTSIHTITQKIGGAIQEWTEEIPLQDETPQKDKKKVPVLFIEGDGLMLTKGREKKRPEIHRVQFHEGVEYKGKQKRPVLKNSQLFESTVSSEEAFKRTSLWLEKTYDIRETIVISNSDGGSGYGKDRFHQIIGQCQRHEHFRDTYHVNEKIKQRMHFDKEMEKKTRAAVRAYDHDLVDVCLTTAESRINFNDEKASEYLEGLNKLKAYLHRNWDSLKPMTLRDLPVSKGLGICESNHRPYSYRMKRQGRGFSAKGAGNVAAIISARKNGTYLKALTDRIPDFLAELQPEFKGAVRAVLKKGRHTPSIGVKMGKIANYSSSSSPMGQLVKLFK</sequence>
<evidence type="ECO:0000313" key="3">
    <source>
        <dbReference type="Proteomes" id="UP000238205"/>
    </source>
</evidence>
<gene>
    <name evidence="2" type="ORF">CLV38_10625</name>
</gene>
<protein>
    <submittedName>
        <fullName evidence="2">Uncharacterized protein UPF0236</fullName>
    </submittedName>
</protein>
<organism evidence="2 3">
    <name type="scientific">Alkalibacterium olivapovliticus</name>
    <dbReference type="NCBI Taxonomy" id="99907"/>
    <lineage>
        <taxon>Bacteria</taxon>
        <taxon>Bacillati</taxon>
        <taxon>Bacillota</taxon>
        <taxon>Bacilli</taxon>
        <taxon>Lactobacillales</taxon>
        <taxon>Carnobacteriaceae</taxon>
        <taxon>Alkalibacterium</taxon>
    </lineage>
</organism>
<dbReference type="EMBL" id="PVTO01000006">
    <property type="protein sequence ID" value="PRY83121.1"/>
    <property type="molecule type" value="Genomic_DNA"/>
</dbReference>
<dbReference type="NCBIfam" id="NF033529">
    <property type="entry name" value="transpos_ISLre2"/>
    <property type="match status" value="1"/>
</dbReference>
<dbReference type="Proteomes" id="UP000238205">
    <property type="component" value="Unassembled WGS sequence"/>
</dbReference>
<comment type="caution">
    <text evidence="2">The sequence shown here is derived from an EMBL/GenBank/DDBJ whole genome shotgun (WGS) entry which is preliminary data.</text>
</comment>
<dbReference type="AlphaFoldDB" id="A0A2T0W8T6"/>
<evidence type="ECO:0000313" key="2">
    <source>
        <dbReference type="EMBL" id="PRY83121.1"/>
    </source>
</evidence>
<dbReference type="InterPro" id="IPR009620">
    <property type="entry name" value="UPF0236"/>
</dbReference>
<reference evidence="2 3" key="1">
    <citation type="submission" date="2018-03" db="EMBL/GenBank/DDBJ databases">
        <title>Genomic Encyclopedia of Archaeal and Bacterial Type Strains, Phase II (KMG-II): from individual species to whole genera.</title>
        <authorList>
            <person name="Goeker M."/>
        </authorList>
    </citation>
    <scope>NUCLEOTIDE SEQUENCE [LARGE SCALE GENOMIC DNA]</scope>
    <source>
        <strain evidence="2 3">DSM 13175</strain>
    </source>
</reference>
<keyword evidence="3" id="KW-1185">Reference proteome</keyword>
<dbReference type="Pfam" id="PF06782">
    <property type="entry name" value="UPF0236"/>
    <property type="match status" value="1"/>
</dbReference>
<proteinExistence type="inferred from homology"/>